<accession>A0ABW3G5Y9</accession>
<dbReference type="RefSeq" id="WP_253646552.1">
    <property type="nucleotide sequence ID" value="NZ_BAAAMO010000002.1"/>
</dbReference>
<organism evidence="1 2">
    <name type="scientific">Williamsia deligens</name>
    <dbReference type="NCBI Taxonomy" id="321325"/>
    <lineage>
        <taxon>Bacteria</taxon>
        <taxon>Bacillati</taxon>
        <taxon>Actinomycetota</taxon>
        <taxon>Actinomycetes</taxon>
        <taxon>Mycobacteriales</taxon>
        <taxon>Nocardiaceae</taxon>
        <taxon>Williamsia</taxon>
    </lineage>
</organism>
<dbReference type="InterPro" id="IPR021440">
    <property type="entry name" value="DUF3089"/>
</dbReference>
<keyword evidence="2" id="KW-1185">Reference proteome</keyword>
<dbReference type="SUPFAM" id="SSF53474">
    <property type="entry name" value="alpha/beta-Hydrolases"/>
    <property type="match status" value="1"/>
</dbReference>
<gene>
    <name evidence="1" type="ORF">ACFQ04_07105</name>
</gene>
<reference evidence="2" key="1">
    <citation type="journal article" date="2019" name="Int. J. Syst. Evol. Microbiol.">
        <title>The Global Catalogue of Microorganisms (GCM) 10K type strain sequencing project: providing services to taxonomists for standard genome sequencing and annotation.</title>
        <authorList>
            <consortium name="The Broad Institute Genomics Platform"/>
            <consortium name="The Broad Institute Genome Sequencing Center for Infectious Disease"/>
            <person name="Wu L."/>
            <person name="Ma J."/>
        </authorList>
    </citation>
    <scope>NUCLEOTIDE SEQUENCE [LARGE SCALE GENOMIC DNA]</scope>
    <source>
        <strain evidence="2">CCUG 50873</strain>
    </source>
</reference>
<name>A0ABW3G5Y9_9NOCA</name>
<dbReference type="Pfam" id="PF11288">
    <property type="entry name" value="DUF3089"/>
    <property type="match status" value="1"/>
</dbReference>
<protein>
    <submittedName>
        <fullName evidence="1">DUF3089 domain-containing protein</fullName>
    </submittedName>
</protein>
<proteinExistence type="predicted"/>
<comment type="caution">
    <text evidence="1">The sequence shown here is derived from an EMBL/GenBank/DDBJ whole genome shotgun (WGS) entry which is preliminary data.</text>
</comment>
<sequence length="350" mass="36832">MNRRRSSRSVWRRVALLTVIAVLTLTGWGVGTAGAAEGTGSTVWLCRPGQADDPCGGRSAAPVDCFYVYPTVSLALGTNAPRRVGPEERLIASQQAAPFGAQCRVWAPVYRQSTLRGLFTARTPADRRAALALAYSDVRSAWRDYIAHDNGGRGVVLVGHSQGTTMLRTLLREEIEPAAVHDRLVSALLLGGNVLTRTGSPVGGDFTRTPLCTAHDETGCVVAYSTYGRTPEPDDRFGRVPADGVGPSRPFPSGPGYAVACTNPAALGTSAPAALHSRLAGQRISGYTARCVTVGGAQVLEVSGAGPVPASALPELPNRSWGLHLLDVNIAQDDLTGLVASQARAYLRTH</sequence>
<dbReference type="Proteomes" id="UP001597068">
    <property type="component" value="Unassembled WGS sequence"/>
</dbReference>
<evidence type="ECO:0000313" key="1">
    <source>
        <dbReference type="EMBL" id="MFD0925503.1"/>
    </source>
</evidence>
<dbReference type="EMBL" id="JBHTIL010000001">
    <property type="protein sequence ID" value="MFD0925503.1"/>
    <property type="molecule type" value="Genomic_DNA"/>
</dbReference>
<dbReference type="InterPro" id="IPR029058">
    <property type="entry name" value="AB_hydrolase_fold"/>
</dbReference>
<evidence type="ECO:0000313" key="2">
    <source>
        <dbReference type="Proteomes" id="UP001597068"/>
    </source>
</evidence>